<evidence type="ECO:0000256" key="8">
    <source>
        <dbReference type="ARBA" id="ARBA00038311"/>
    </source>
</evidence>
<feature type="region of interest" description="Disordered" evidence="9">
    <location>
        <begin position="204"/>
        <end position="239"/>
    </location>
</feature>
<name>A0AAD5XAI2_9FUNG</name>
<evidence type="ECO:0000256" key="7">
    <source>
        <dbReference type="ARBA" id="ARBA00037565"/>
    </source>
</evidence>
<comment type="similarity">
    <text evidence="8">Belongs to the IRC22 family.</text>
</comment>
<evidence type="ECO:0008006" key="13">
    <source>
        <dbReference type="Google" id="ProtNLM"/>
    </source>
</evidence>
<dbReference type="GO" id="GO:0005789">
    <property type="term" value="C:endoplasmic reticulum membrane"/>
    <property type="evidence" value="ECO:0007669"/>
    <property type="project" value="UniProtKB-SubCell"/>
</dbReference>
<evidence type="ECO:0000256" key="2">
    <source>
        <dbReference type="ARBA" id="ARBA00022692"/>
    </source>
</evidence>
<keyword evidence="12" id="KW-1185">Reference proteome</keyword>
<evidence type="ECO:0000256" key="3">
    <source>
        <dbReference type="ARBA" id="ARBA00022729"/>
    </source>
</evidence>
<dbReference type="Pfam" id="PF03896">
    <property type="entry name" value="TRAP_alpha"/>
    <property type="match status" value="1"/>
</dbReference>
<comment type="function">
    <text evidence="7">Is probably involved in a pathway contributing to genomic integrity.</text>
</comment>
<reference evidence="11" key="1">
    <citation type="submission" date="2020-05" db="EMBL/GenBank/DDBJ databases">
        <title>Phylogenomic resolution of chytrid fungi.</title>
        <authorList>
            <person name="Stajich J.E."/>
            <person name="Amses K."/>
            <person name="Simmons R."/>
            <person name="Seto K."/>
            <person name="Myers J."/>
            <person name="Bonds A."/>
            <person name="Quandt C.A."/>
            <person name="Barry K."/>
            <person name="Liu P."/>
            <person name="Grigoriev I."/>
            <person name="Longcore J.E."/>
            <person name="James T.Y."/>
        </authorList>
    </citation>
    <scope>NUCLEOTIDE SEQUENCE</scope>
    <source>
        <strain evidence="11">JEL0318</strain>
    </source>
</reference>
<dbReference type="AlphaFoldDB" id="A0AAD5XAI2"/>
<evidence type="ECO:0000256" key="4">
    <source>
        <dbReference type="ARBA" id="ARBA00022824"/>
    </source>
</evidence>
<keyword evidence="3 10" id="KW-0732">Signal</keyword>
<feature type="signal peptide" evidence="10">
    <location>
        <begin position="1"/>
        <end position="21"/>
    </location>
</feature>
<accession>A0AAD5XAI2</accession>
<proteinExistence type="inferred from homology"/>
<gene>
    <name evidence="11" type="ORF">HK097_000010</name>
</gene>
<comment type="subcellular location">
    <subcellularLocation>
        <location evidence="1">Endoplasmic reticulum membrane</location>
        <topology evidence="1">Single-pass type I membrane protein</topology>
    </subcellularLocation>
</comment>
<keyword evidence="6" id="KW-0472">Membrane</keyword>
<dbReference type="PANTHER" id="PTHR12924:SF0">
    <property type="entry name" value="TRANSLOCON-ASSOCIATED PROTEIN SUBUNIT ALPHA"/>
    <property type="match status" value="1"/>
</dbReference>
<evidence type="ECO:0000256" key="10">
    <source>
        <dbReference type="SAM" id="SignalP"/>
    </source>
</evidence>
<feature type="compositionally biased region" description="Basic residues" evidence="9">
    <location>
        <begin position="230"/>
        <end position="239"/>
    </location>
</feature>
<keyword evidence="5" id="KW-1133">Transmembrane helix</keyword>
<evidence type="ECO:0000313" key="11">
    <source>
        <dbReference type="EMBL" id="KAJ3057544.1"/>
    </source>
</evidence>
<evidence type="ECO:0000256" key="5">
    <source>
        <dbReference type="ARBA" id="ARBA00022989"/>
    </source>
</evidence>
<evidence type="ECO:0000256" key="6">
    <source>
        <dbReference type="ARBA" id="ARBA00023136"/>
    </source>
</evidence>
<dbReference type="PROSITE" id="PS51257">
    <property type="entry name" value="PROKAR_LIPOPROTEIN"/>
    <property type="match status" value="1"/>
</dbReference>
<keyword evidence="2" id="KW-0812">Transmembrane</keyword>
<dbReference type="InterPro" id="IPR005595">
    <property type="entry name" value="TRAP_alpha"/>
</dbReference>
<protein>
    <recommendedName>
        <fullName evidence="13">Translocon-associated protein subunit alpha</fullName>
    </recommendedName>
</protein>
<evidence type="ECO:0000256" key="1">
    <source>
        <dbReference type="ARBA" id="ARBA00004115"/>
    </source>
</evidence>
<comment type="caution">
    <text evidence="11">The sequence shown here is derived from an EMBL/GenBank/DDBJ whole genome shotgun (WGS) entry which is preliminary data.</text>
</comment>
<organism evidence="11 12">
    <name type="scientific">Rhizophlyctis rosea</name>
    <dbReference type="NCBI Taxonomy" id="64517"/>
    <lineage>
        <taxon>Eukaryota</taxon>
        <taxon>Fungi</taxon>
        <taxon>Fungi incertae sedis</taxon>
        <taxon>Chytridiomycota</taxon>
        <taxon>Chytridiomycota incertae sedis</taxon>
        <taxon>Chytridiomycetes</taxon>
        <taxon>Rhizophlyctidales</taxon>
        <taxon>Rhizophlyctidaceae</taxon>
        <taxon>Rhizophlyctis</taxon>
    </lineage>
</organism>
<dbReference type="Proteomes" id="UP001212841">
    <property type="component" value="Unassembled WGS sequence"/>
</dbReference>
<evidence type="ECO:0000313" key="12">
    <source>
        <dbReference type="Proteomes" id="UP001212841"/>
    </source>
</evidence>
<keyword evidence="4" id="KW-0256">Endoplasmic reticulum</keyword>
<feature type="chain" id="PRO_5041919474" description="Translocon-associated protein subunit alpha" evidence="10">
    <location>
        <begin position="22"/>
        <end position="239"/>
    </location>
</feature>
<dbReference type="EMBL" id="JADGJD010000001">
    <property type="protein sequence ID" value="KAJ3057544.1"/>
    <property type="molecule type" value="Genomic_DNA"/>
</dbReference>
<dbReference type="PANTHER" id="PTHR12924">
    <property type="entry name" value="TRANSLOCON-ASSOCIATED PROTEIN, ALPHA SUBUNIT"/>
    <property type="match status" value="1"/>
</dbReference>
<feature type="compositionally biased region" description="Basic and acidic residues" evidence="9">
    <location>
        <begin position="217"/>
        <end position="229"/>
    </location>
</feature>
<sequence length="239" mass="26652">MVWISRSLIWLCLAIFSCAQAQTAGKQQPLTTQGLTFNATLPNNPFNLVTLDEPTEIRIHVKNTGNSIRTIFGVSGVLTHPQDPKVITQNITSQRYSKEVRPGKEITLTYKAKLHREGEAGLTVFVDFYDKDEKAESGTRAVAYQGTVTISHNDSWFDLQSISIYLILTGLVGWAGYLGYQSFFGGPAKVGRPKRRPVEVAAPARQVNPGEPDMDWIPDHLRKAEEVRKSPKLKKRGTK</sequence>
<evidence type="ECO:0000256" key="9">
    <source>
        <dbReference type="SAM" id="MobiDB-lite"/>
    </source>
</evidence>